<dbReference type="EMBL" id="LR797357">
    <property type="protein sequence ID" value="CAB4205241.1"/>
    <property type="molecule type" value="Genomic_DNA"/>
</dbReference>
<dbReference type="InterPro" id="IPR006517">
    <property type="entry name" value="Phage_terminase_lsu-like_C"/>
</dbReference>
<dbReference type="Pfam" id="PF17289">
    <property type="entry name" value="Terminase_6C"/>
    <property type="match status" value="1"/>
</dbReference>
<dbReference type="GO" id="GO:0005524">
    <property type="term" value="F:ATP binding"/>
    <property type="evidence" value="ECO:0007669"/>
    <property type="project" value="UniProtKB-KW"/>
</dbReference>
<dbReference type="EMBL" id="LR796816">
    <property type="protein sequence ID" value="CAB4167673.1"/>
    <property type="molecule type" value="Genomic_DNA"/>
</dbReference>
<keyword evidence="4" id="KW-0231">Viral genome packaging</keyword>
<evidence type="ECO:0000313" key="6">
    <source>
        <dbReference type="EMBL" id="CAB4167673.1"/>
    </source>
</evidence>
<dbReference type="Gene3D" id="3.30.420.240">
    <property type="match status" value="1"/>
</dbReference>
<evidence type="ECO:0000259" key="5">
    <source>
        <dbReference type="Pfam" id="PF17289"/>
    </source>
</evidence>
<organism evidence="8">
    <name type="scientific">uncultured Caudovirales phage</name>
    <dbReference type="NCBI Taxonomy" id="2100421"/>
    <lineage>
        <taxon>Viruses</taxon>
        <taxon>Duplodnaviria</taxon>
        <taxon>Heunggongvirae</taxon>
        <taxon>Uroviricota</taxon>
        <taxon>Caudoviricetes</taxon>
        <taxon>Peduoviridae</taxon>
        <taxon>Maltschvirus</taxon>
        <taxon>Maltschvirus maltsch</taxon>
    </lineage>
</organism>
<name>A0A6J5RGK3_9CAUD</name>
<gene>
    <name evidence="8" type="ORF">UFOVP1292_57</name>
    <name evidence="9" type="ORF">UFOVP1411_48</name>
    <name evidence="6" type="ORF">UFOVP859_38</name>
    <name evidence="7" type="ORF">UFOVP882_35</name>
</gene>
<accession>A0A6J5RGK3</accession>
<evidence type="ECO:0000313" key="8">
    <source>
        <dbReference type="EMBL" id="CAB4196453.1"/>
    </source>
</evidence>
<dbReference type="EMBL" id="LR796826">
    <property type="protein sequence ID" value="CAB4168495.1"/>
    <property type="molecule type" value="Genomic_DNA"/>
</dbReference>
<evidence type="ECO:0000256" key="1">
    <source>
        <dbReference type="ARBA" id="ARBA00022612"/>
    </source>
</evidence>
<evidence type="ECO:0000256" key="4">
    <source>
        <dbReference type="ARBA" id="ARBA00023219"/>
    </source>
</evidence>
<dbReference type="NCBIfam" id="TIGR01630">
    <property type="entry name" value="psiM2_ORF9"/>
    <property type="match status" value="1"/>
</dbReference>
<keyword evidence="3" id="KW-0067">ATP-binding</keyword>
<feature type="domain" description="Terminase large subunit gp17-like C-terminal" evidence="5">
    <location>
        <begin position="388"/>
        <end position="495"/>
    </location>
</feature>
<reference evidence="8" key="1">
    <citation type="submission" date="2020-05" db="EMBL/GenBank/DDBJ databases">
        <authorList>
            <person name="Chiriac C."/>
            <person name="Salcher M."/>
            <person name="Ghai R."/>
            <person name="Kavagutti S V."/>
        </authorList>
    </citation>
    <scope>NUCLEOTIDE SEQUENCE</scope>
</reference>
<keyword evidence="1" id="KW-1188">Viral release from host cell</keyword>
<evidence type="ECO:0000256" key="2">
    <source>
        <dbReference type="ARBA" id="ARBA00022741"/>
    </source>
</evidence>
<dbReference type="InterPro" id="IPR035421">
    <property type="entry name" value="Terminase_6C"/>
</dbReference>
<sequence length="528" mass="60920">MVNPTIRSSRQLSVPLEEDITVNILLSLRKNLRELVAQSANTDFLTFIRKVAPTLVSDFKMGKHIEYIADKFQKVESGEIKRLMVFLPPRSSKSVIGSKLFPAWYIGKHPTQEIMSISHSDQLASDFGRSVRDIVSMDEYQGMFPGVLLRQDVRAAGKWKTNKQGSYYAAGVRSQIAGRGAHIAILDDAMSEEDAISPTGRKYIKEWWPSGLRTRLMPNGAIIIINTRYHYDDLCGWLLKQESKMDLRKSDRWHVISIPAWLDEKAAALLGLEQGTSYFPEWKSDDVLKLDELEIRSTNGGKYWESLYMQNPTPDEGGLIKKSWIKWWEYDEPPSCDFIIQTYDTAFSTKTTADFSVVQTWGIFTHKDTHEGGAETFSSHLILLGSVRGRYEYPELRRIAQEQYKKHRPDICIVEKKASGQSLIQDMRRAGLPVMEYNPDRDKVSRVYASTPMFESGKVWLPKGKQWAEELHDELITFPYAPHDDQVDTTTMAIHYVRESWRLVHKEDPNWDEDKESRRSKRIAYWHV</sequence>
<evidence type="ECO:0000313" key="9">
    <source>
        <dbReference type="EMBL" id="CAB4205241.1"/>
    </source>
</evidence>
<proteinExistence type="predicted"/>
<keyword evidence="2" id="KW-0547">Nucleotide-binding</keyword>
<evidence type="ECO:0000313" key="7">
    <source>
        <dbReference type="EMBL" id="CAB4168495.1"/>
    </source>
</evidence>
<dbReference type="EMBL" id="LR797251">
    <property type="protein sequence ID" value="CAB4196453.1"/>
    <property type="molecule type" value="Genomic_DNA"/>
</dbReference>
<protein>
    <submittedName>
        <fullName evidence="8">Archaeophage PsiM2, terminase large subunit</fullName>
    </submittedName>
</protein>
<evidence type="ECO:0000256" key="3">
    <source>
        <dbReference type="ARBA" id="ARBA00022840"/>
    </source>
</evidence>